<name>A0ACB7C8Q8_9ASCO</name>
<dbReference type="Proteomes" id="UP000768646">
    <property type="component" value="Unassembled WGS sequence"/>
</dbReference>
<protein>
    <submittedName>
        <fullName evidence="1">Uncharacterized protein</fullName>
    </submittedName>
</protein>
<keyword evidence="2" id="KW-1185">Reference proteome</keyword>
<sequence length="353" mass="40818">MEDRLEQALPETLPHVSAENVMNCTFSAWRAYCRAITPNARVIRPLDKAFLRYLDQDGLVLPPIDSQYDEDAEKDVESVHSEDIDENILDNSSTQDSSLVDCTVAFRSLDEEITRTISILGGAVFPKLSWSAPKDAAWITSTRTLRCTTASDIYLLLKSSDCIAHDLHHAFDDCSPSDIPSHFEHELVLKQWFNLLPSMEFRCFVKQRRLIGISQRDLKYYAFLEPLRSTIRSLSIELFNLYLKDKFPDENFVFDIYIPPSKTKAWLIDINLWHCKTSSLLFSWKELLDDTLRFNDDNDSLPQLRLVDMDSSPWGPSQFTTQRIPDDFQVNIQDFEEYIEKLDITTDATNKRP</sequence>
<proteinExistence type="predicted"/>
<organism evidence="1 2">
    <name type="scientific">Pneumocystis oryctolagi</name>
    <dbReference type="NCBI Taxonomy" id="42067"/>
    <lineage>
        <taxon>Eukaryota</taxon>
        <taxon>Fungi</taxon>
        <taxon>Dikarya</taxon>
        <taxon>Ascomycota</taxon>
        <taxon>Taphrinomycotina</taxon>
        <taxon>Pneumocystomycetes</taxon>
        <taxon>Pneumocystaceae</taxon>
        <taxon>Pneumocystis</taxon>
    </lineage>
</organism>
<evidence type="ECO:0000313" key="2">
    <source>
        <dbReference type="Proteomes" id="UP000768646"/>
    </source>
</evidence>
<reference evidence="1 2" key="1">
    <citation type="journal article" date="2021" name="Commun. Biol.">
        <title>Genomic insights into the host specific adaptation of the Pneumocystis genus.</title>
        <authorList>
            <person name="Cisse O.H."/>
            <person name="Ma L."/>
            <person name="Dekker J.P."/>
            <person name="Khil P.P."/>
            <person name="Youn J.-H."/>
            <person name="Brenchley J.M."/>
            <person name="Blair R."/>
            <person name="Pahar B."/>
            <person name="Chabe M."/>
            <person name="Van Rompay K.K.A."/>
            <person name="Keesler R."/>
            <person name="Sukura A."/>
            <person name="Hirsch V."/>
            <person name="Kutty G."/>
            <person name="Liu Y."/>
            <person name="Peng L."/>
            <person name="Chen J."/>
            <person name="Song J."/>
            <person name="Weissenbacher-Lang C."/>
            <person name="Xu J."/>
            <person name="Upham N.S."/>
            <person name="Stajich J.E."/>
            <person name="Cuomo C.A."/>
            <person name="Cushion M.T."/>
            <person name="Kovacs J.A."/>
        </authorList>
    </citation>
    <scope>NUCLEOTIDE SEQUENCE [LARGE SCALE GENOMIC DNA]</scope>
    <source>
        <strain evidence="1 2">RABM</strain>
    </source>
</reference>
<accession>A0ACB7C8Q8</accession>
<gene>
    <name evidence="1" type="ORF">PORY_002559</name>
</gene>
<dbReference type="EMBL" id="JABTEG010000012">
    <property type="protein sequence ID" value="KAG4304036.1"/>
    <property type="molecule type" value="Genomic_DNA"/>
</dbReference>
<comment type="caution">
    <text evidence="1">The sequence shown here is derived from an EMBL/GenBank/DDBJ whole genome shotgun (WGS) entry which is preliminary data.</text>
</comment>
<evidence type="ECO:0000313" key="1">
    <source>
        <dbReference type="EMBL" id="KAG4304036.1"/>
    </source>
</evidence>